<name>A0A394DE99_LUPAN</name>
<evidence type="ECO:0000313" key="1">
    <source>
        <dbReference type="EMBL" id="OIW21313.1"/>
    </source>
</evidence>
<dbReference type="InterPro" id="IPR017853">
    <property type="entry name" value="GH"/>
</dbReference>
<evidence type="ECO:0000313" key="2">
    <source>
        <dbReference type="Proteomes" id="UP000188354"/>
    </source>
</evidence>
<sequence>MQNTNGEDISIELASLSLQPFTNCSDVNSRVDGYISSLRELQHGGVFMDGIGLESHFTVPNHSLVRTIPFG</sequence>
<dbReference type="AlphaFoldDB" id="A0A394DE99"/>
<proteinExistence type="predicted"/>
<dbReference type="EMBL" id="MLAU01022158">
    <property type="protein sequence ID" value="OIW21313.1"/>
    <property type="molecule type" value="Genomic_DNA"/>
</dbReference>
<dbReference type="Gramene" id="OIW21313">
    <property type="protein sequence ID" value="OIW21313"/>
    <property type="gene ID" value="TanjilG_31648"/>
</dbReference>
<dbReference type="SUPFAM" id="SSF51445">
    <property type="entry name" value="(Trans)glycosidases"/>
    <property type="match status" value="1"/>
</dbReference>
<keyword evidence="2" id="KW-1185">Reference proteome</keyword>
<dbReference type="Proteomes" id="UP000188354">
    <property type="component" value="Unassembled WGS sequence"/>
</dbReference>
<gene>
    <name evidence="1" type="ORF">TanjilG_31648</name>
</gene>
<protein>
    <recommendedName>
        <fullName evidence="3">GH10 domain-containing protein</fullName>
    </recommendedName>
</protein>
<accession>A0A394DE99</accession>
<comment type="caution">
    <text evidence="1">The sequence shown here is derived from an EMBL/GenBank/DDBJ whole genome shotgun (WGS) entry which is preliminary data.</text>
</comment>
<evidence type="ECO:0008006" key="3">
    <source>
        <dbReference type="Google" id="ProtNLM"/>
    </source>
</evidence>
<reference evidence="1 2" key="1">
    <citation type="journal article" date="2017" name="Plant Biotechnol. J.">
        <title>A comprehensive draft genome sequence for lupin (Lupinus angustifolius), an emerging health food: insights into plant-microbe interactions and legume evolution.</title>
        <authorList>
            <person name="Hane J.K."/>
            <person name="Ming Y."/>
            <person name="Kamphuis L.G."/>
            <person name="Nelson M.N."/>
            <person name="Garg G."/>
            <person name="Atkins C.A."/>
            <person name="Bayer P.E."/>
            <person name="Bravo A."/>
            <person name="Bringans S."/>
            <person name="Cannon S."/>
            <person name="Edwards D."/>
            <person name="Foley R."/>
            <person name="Gao L.L."/>
            <person name="Harrison M.J."/>
            <person name="Huang W."/>
            <person name="Hurgobin B."/>
            <person name="Li S."/>
            <person name="Liu C.W."/>
            <person name="McGrath A."/>
            <person name="Morahan G."/>
            <person name="Murray J."/>
            <person name="Weller J."/>
            <person name="Jian J."/>
            <person name="Singh K.B."/>
        </authorList>
    </citation>
    <scope>NUCLEOTIDE SEQUENCE [LARGE SCALE GENOMIC DNA]</scope>
    <source>
        <strain evidence="2">cv. Tanjil</strain>
        <tissue evidence="1">Whole plant</tissue>
    </source>
</reference>
<dbReference type="STRING" id="3871.A0A394DE99"/>
<organism evidence="1 2">
    <name type="scientific">Lupinus angustifolius</name>
    <name type="common">Narrow-leaved blue lupine</name>
    <dbReference type="NCBI Taxonomy" id="3871"/>
    <lineage>
        <taxon>Eukaryota</taxon>
        <taxon>Viridiplantae</taxon>
        <taxon>Streptophyta</taxon>
        <taxon>Embryophyta</taxon>
        <taxon>Tracheophyta</taxon>
        <taxon>Spermatophyta</taxon>
        <taxon>Magnoliopsida</taxon>
        <taxon>eudicotyledons</taxon>
        <taxon>Gunneridae</taxon>
        <taxon>Pentapetalae</taxon>
        <taxon>rosids</taxon>
        <taxon>fabids</taxon>
        <taxon>Fabales</taxon>
        <taxon>Fabaceae</taxon>
        <taxon>Papilionoideae</taxon>
        <taxon>50 kb inversion clade</taxon>
        <taxon>genistoids sensu lato</taxon>
        <taxon>core genistoids</taxon>
        <taxon>Genisteae</taxon>
        <taxon>Lupinus</taxon>
    </lineage>
</organism>